<name>A0A9W7LC35_9STRA</name>
<evidence type="ECO:0000256" key="1">
    <source>
        <dbReference type="SAM" id="MobiDB-lite"/>
    </source>
</evidence>
<organism evidence="2 3">
    <name type="scientific">Triparma columacea</name>
    <dbReference type="NCBI Taxonomy" id="722753"/>
    <lineage>
        <taxon>Eukaryota</taxon>
        <taxon>Sar</taxon>
        <taxon>Stramenopiles</taxon>
        <taxon>Ochrophyta</taxon>
        <taxon>Bolidophyceae</taxon>
        <taxon>Parmales</taxon>
        <taxon>Triparmaceae</taxon>
        <taxon>Triparma</taxon>
    </lineage>
</organism>
<dbReference type="Proteomes" id="UP001165065">
    <property type="component" value="Unassembled WGS sequence"/>
</dbReference>
<evidence type="ECO:0000313" key="2">
    <source>
        <dbReference type="EMBL" id="GMI45129.1"/>
    </source>
</evidence>
<keyword evidence="3" id="KW-1185">Reference proteome</keyword>
<dbReference type="Pfam" id="PF15306">
    <property type="entry name" value="LIN37"/>
    <property type="match status" value="1"/>
</dbReference>
<dbReference type="EMBL" id="BRYA01001535">
    <property type="protein sequence ID" value="GMI45129.1"/>
    <property type="molecule type" value="Genomic_DNA"/>
</dbReference>
<dbReference type="AlphaFoldDB" id="A0A9W7LC35"/>
<dbReference type="InterPro" id="IPR028226">
    <property type="entry name" value="LIN37"/>
</dbReference>
<dbReference type="GO" id="GO:0017053">
    <property type="term" value="C:transcription repressor complex"/>
    <property type="evidence" value="ECO:0007669"/>
    <property type="project" value="InterPro"/>
</dbReference>
<gene>
    <name evidence="2" type="ORF">TrCOL_g585</name>
</gene>
<protein>
    <submittedName>
        <fullName evidence="2">Uncharacterized protein</fullName>
    </submittedName>
</protein>
<feature type="region of interest" description="Disordered" evidence="1">
    <location>
        <begin position="1"/>
        <end position="40"/>
    </location>
</feature>
<feature type="compositionally biased region" description="Polar residues" evidence="1">
    <location>
        <begin position="16"/>
        <end position="26"/>
    </location>
</feature>
<reference evidence="3" key="1">
    <citation type="journal article" date="2023" name="Commun. Biol.">
        <title>Genome analysis of Parmales, the sister group of diatoms, reveals the evolutionary specialization of diatoms from phago-mixotrophs to photoautotrophs.</title>
        <authorList>
            <person name="Ban H."/>
            <person name="Sato S."/>
            <person name="Yoshikawa S."/>
            <person name="Yamada K."/>
            <person name="Nakamura Y."/>
            <person name="Ichinomiya M."/>
            <person name="Sato N."/>
            <person name="Blanc-Mathieu R."/>
            <person name="Endo H."/>
            <person name="Kuwata A."/>
            <person name="Ogata H."/>
        </authorList>
    </citation>
    <scope>NUCLEOTIDE SEQUENCE [LARGE SCALE GENOMIC DNA]</scope>
</reference>
<evidence type="ECO:0000313" key="3">
    <source>
        <dbReference type="Proteomes" id="UP001165065"/>
    </source>
</evidence>
<accession>A0A9W7LC35</accession>
<sequence length="164" mass="18083">MDKSGVKVKSSPSPQNTPRSCTLTSKKSSDPPPLWSVPPLLTSSTLQSSLLSPPPSNPPPSSVLQVYDRRLWLDAIEENTSLYEIGRSWVQDDPYRVKEVARIGDGEGYTGGNNKGKGKVKRKIVNRGGGKRTKRTGDMGRMIKLGFVGERRETKKATKTKRKT</sequence>
<proteinExistence type="predicted"/>
<comment type="caution">
    <text evidence="2">The sequence shown here is derived from an EMBL/GenBank/DDBJ whole genome shotgun (WGS) entry which is preliminary data.</text>
</comment>